<dbReference type="Gene3D" id="2.40.10.170">
    <property type="match status" value="1"/>
</dbReference>
<comment type="similarity">
    <text evidence="9">In the C-terminal section; belongs to the helicase family. RecG subfamily.</text>
</comment>
<feature type="domain" description="Helicase ATP-binding" evidence="10">
    <location>
        <begin position="602"/>
        <end position="764"/>
    </location>
</feature>
<dbReference type="EMBL" id="JAATLM010000001">
    <property type="protein sequence ID" value="NIZ69546.1"/>
    <property type="molecule type" value="Genomic_DNA"/>
</dbReference>
<dbReference type="InterPro" id="IPR047112">
    <property type="entry name" value="RecG/Mfd"/>
</dbReference>
<keyword evidence="3 9" id="KW-0227">DNA damage</keyword>
<dbReference type="InterPro" id="IPR011545">
    <property type="entry name" value="DEAD/DEAH_box_helicase_dom"/>
</dbReference>
<dbReference type="CDD" id="cd17991">
    <property type="entry name" value="DEXHc_TRCF"/>
    <property type="match status" value="1"/>
</dbReference>
<reference evidence="12" key="1">
    <citation type="submission" date="2020-03" db="EMBL/GenBank/DDBJ databases">
        <title>Spirochaetal bacteria isolated from arthropods constitute a novel genus Entomospira genus novum within the order Spirochaetales.</title>
        <authorList>
            <person name="Grana-Miraglia L."/>
            <person name="Sikutova S."/>
            <person name="Fingerle V."/>
            <person name="Sing A."/>
            <person name="Castillo-Ramirez S."/>
            <person name="Margos G."/>
            <person name="Rudolf I."/>
        </authorList>
    </citation>
    <scope>NUCLEOTIDE SEQUENCE</scope>
    <source>
        <strain evidence="12">BR149</strain>
    </source>
</reference>
<evidence type="ECO:0000256" key="4">
    <source>
        <dbReference type="ARBA" id="ARBA00022801"/>
    </source>
</evidence>
<dbReference type="Pfam" id="PF02559">
    <property type="entry name" value="CarD_TRCF_RID"/>
    <property type="match status" value="1"/>
</dbReference>
<dbReference type="GO" id="GO:0006355">
    <property type="term" value="P:regulation of DNA-templated transcription"/>
    <property type="evidence" value="ECO:0007669"/>
    <property type="project" value="UniProtKB-UniRule"/>
</dbReference>
<evidence type="ECO:0000256" key="7">
    <source>
        <dbReference type="ARBA" id="ARBA00023125"/>
    </source>
</evidence>
<dbReference type="InterPro" id="IPR005118">
    <property type="entry name" value="TRCF_C"/>
</dbReference>
<evidence type="ECO:0000256" key="5">
    <source>
        <dbReference type="ARBA" id="ARBA00022806"/>
    </source>
</evidence>
<dbReference type="PROSITE" id="PS51192">
    <property type="entry name" value="HELICASE_ATP_BIND_1"/>
    <property type="match status" value="1"/>
</dbReference>
<keyword evidence="1 9" id="KW-0963">Cytoplasm</keyword>
<dbReference type="Pfam" id="PF00270">
    <property type="entry name" value="DEAD"/>
    <property type="match status" value="1"/>
</dbReference>
<evidence type="ECO:0000256" key="2">
    <source>
        <dbReference type="ARBA" id="ARBA00022741"/>
    </source>
</evidence>
<evidence type="ECO:0000313" key="13">
    <source>
        <dbReference type="Proteomes" id="UP000778951"/>
    </source>
</evidence>
<dbReference type="Proteomes" id="UP000778951">
    <property type="component" value="Unassembled WGS sequence"/>
</dbReference>
<organism evidence="12 13">
    <name type="scientific">Entomospira culicis</name>
    <dbReference type="NCBI Taxonomy" id="2719989"/>
    <lineage>
        <taxon>Bacteria</taxon>
        <taxon>Pseudomonadati</taxon>
        <taxon>Spirochaetota</taxon>
        <taxon>Spirochaetia</taxon>
        <taxon>Spirochaetales</taxon>
        <taxon>Spirochaetaceae</taxon>
        <taxon>Entomospira</taxon>
    </lineage>
</organism>
<dbReference type="GO" id="GO:0016787">
    <property type="term" value="F:hydrolase activity"/>
    <property type="evidence" value="ECO:0007669"/>
    <property type="project" value="UniProtKB-KW"/>
</dbReference>
<sequence>MMPVEFSSFLTTMKKSPDVATLLDKIKHDYATIHAITGLKKSWLALFLSLEPFTHAPVIITSSHQSAQTLSEDLELLGQKSITFASIQQRLYDASHSFGERTAMLAQLPLAQETIIIPLRTLLLKINQPEDLLASTITLKKRSPVDPPKLAQQLTQMGYSRTNRVLVHGEFAQRGDLIDIFPYAQEYPMRIQCDFDIIETIKTFDPDDQRSLMAIDELHIYPTTPILPLDEEELFLKSKAIWQANHTGNSELSYEEFQLRKALFSLMLEENPASIISYIDPKRPILLHDFDALTTVAETFAKEVEALYKEAIRAGHTVPAPQYLLFTLGDLLQPYASRTIQLKNFSDAKTPAHSIQYEESRSYFGNVNFLKEEIQQLSKSGYKIAIFSENPEQALRITTLLSDIIDLVTIIPFELSSGFTLVQAKVMIICEHEIFGRKRREHKVARKRVESSVIDSFVELNVGDPIVHVNYGIGLYQGIERMKAAGSERDYITLEYQDGDKIFVPIEQVNLIQRYIGSSGDMPRLDKIGGRSWSVKKSRAQKSAEELSGFLVDLYAKREASRGFSFAINDPMLTQMEREFEAHFPYQETVDQLTVMEEIHHDMELQKPMDRLVCGDVGFGKTELAMRSAMRSVLCGKQCAVLCPTTILAEQHYENFCKRFEQFDFITIKLLSRTVDRKEQRAILADLAEGKIDIIIGTHRILSKDIIYKNLGLLIVDEEQRFGVKDKEKIKNLKTEVDCLTLSATPIPRTLHMSLVKIRDLSMLKTPPANRKPVETFVHEFEPDLIAKAIRKELERQGQIFYLHNRVESLESIRQFIRELVPEASVEFAHGKMTGEEMDEVMHRFIQGGFQVLLSTTIIESGIDIPNVNTIIIDRADMYGVSQLYQLRGRVGRSDRIAYAYLLYPERSALSELAMKRLQIINDFTELGSGFKIAMKDMEVRGAGNLLGPEQSGEIQAVGFDLYLRLLDEAIRTRMDNTQEEEIESYLELEYTGFIPESYISNTMEKMEVYKKIALITTQEESESLHAELLDRFGKIPDEVYSLLSLAEIRIIARQLKIRSIRERNGWAEVEFAKFQAININTLMRVIQESHGKLKPSPTNPAAVLLETGKIDLQAKSEFIRDRLLQITR</sequence>
<evidence type="ECO:0000256" key="9">
    <source>
        <dbReference type="HAMAP-Rule" id="MF_00969"/>
    </source>
</evidence>
<accession>A0A968KZP5</accession>
<dbReference type="SMART" id="SM00490">
    <property type="entry name" value="HELICc"/>
    <property type="match status" value="1"/>
</dbReference>
<evidence type="ECO:0000256" key="6">
    <source>
        <dbReference type="ARBA" id="ARBA00022840"/>
    </source>
</evidence>
<dbReference type="PANTHER" id="PTHR47964:SF1">
    <property type="entry name" value="ATP-DEPENDENT DNA HELICASE HOMOLOG RECG, CHLOROPLASTIC"/>
    <property type="match status" value="1"/>
</dbReference>
<dbReference type="PANTHER" id="PTHR47964">
    <property type="entry name" value="ATP-DEPENDENT DNA HELICASE HOMOLOG RECG, CHLOROPLASTIC"/>
    <property type="match status" value="1"/>
</dbReference>
<evidence type="ECO:0000259" key="10">
    <source>
        <dbReference type="PROSITE" id="PS51192"/>
    </source>
</evidence>
<keyword evidence="7 9" id="KW-0238">DNA-binding</keyword>
<keyword evidence="5" id="KW-0347">Helicase</keyword>
<keyword evidence="4 9" id="KW-0378">Hydrolase</keyword>
<dbReference type="SMART" id="SM01058">
    <property type="entry name" value="CarD_TRCF"/>
    <property type="match status" value="1"/>
</dbReference>
<comment type="similarity">
    <text evidence="9">In the N-terminal section; belongs to the UvrB family.</text>
</comment>
<evidence type="ECO:0000313" key="12">
    <source>
        <dbReference type="EMBL" id="NIZ69546.1"/>
    </source>
</evidence>
<dbReference type="InterPro" id="IPR041471">
    <property type="entry name" value="UvrB_inter"/>
</dbReference>
<evidence type="ECO:0000256" key="3">
    <source>
        <dbReference type="ARBA" id="ARBA00022763"/>
    </source>
</evidence>
<keyword evidence="13" id="KW-1185">Reference proteome</keyword>
<dbReference type="InterPro" id="IPR036101">
    <property type="entry name" value="CarD-like/TRCF_RID_sf"/>
</dbReference>
<keyword evidence="2 9" id="KW-0547">Nucleotide-binding</keyword>
<dbReference type="GO" id="GO:0003684">
    <property type="term" value="F:damaged DNA binding"/>
    <property type="evidence" value="ECO:0007669"/>
    <property type="project" value="InterPro"/>
</dbReference>
<dbReference type="InterPro" id="IPR003711">
    <property type="entry name" value="CarD-like/TRCF_RID"/>
</dbReference>
<gene>
    <name evidence="9 12" type="primary">mfd</name>
    <name evidence="12" type="ORF">HCT48_04865</name>
</gene>
<dbReference type="SMART" id="SM00487">
    <property type="entry name" value="DEXDc"/>
    <property type="match status" value="1"/>
</dbReference>
<dbReference type="GO" id="GO:0005737">
    <property type="term" value="C:cytoplasm"/>
    <property type="evidence" value="ECO:0007669"/>
    <property type="project" value="UniProtKB-SubCell"/>
</dbReference>
<dbReference type="HAMAP" id="MF_00969">
    <property type="entry name" value="TRCF"/>
    <property type="match status" value="1"/>
</dbReference>
<dbReference type="Pfam" id="PF17757">
    <property type="entry name" value="UvrB_inter"/>
    <property type="match status" value="1"/>
</dbReference>
<dbReference type="SMART" id="SM00982">
    <property type="entry name" value="TRCF"/>
    <property type="match status" value="1"/>
</dbReference>
<feature type="domain" description="Helicase C-terminal" evidence="11">
    <location>
        <begin position="773"/>
        <end position="939"/>
    </location>
</feature>
<dbReference type="GO" id="GO:0005524">
    <property type="term" value="F:ATP binding"/>
    <property type="evidence" value="ECO:0007669"/>
    <property type="project" value="UniProtKB-UniRule"/>
</dbReference>
<comment type="subcellular location">
    <subcellularLocation>
        <location evidence="9">Cytoplasm</location>
    </subcellularLocation>
</comment>
<comment type="caution">
    <text evidence="12">The sequence shown here is derived from an EMBL/GenBank/DDBJ whole genome shotgun (WGS) entry which is preliminary data.</text>
</comment>
<dbReference type="Pfam" id="PF00271">
    <property type="entry name" value="Helicase_C"/>
    <property type="match status" value="1"/>
</dbReference>
<dbReference type="GO" id="GO:0003678">
    <property type="term" value="F:DNA helicase activity"/>
    <property type="evidence" value="ECO:0007669"/>
    <property type="project" value="TreeGrafter"/>
</dbReference>
<comment type="function">
    <text evidence="9">Couples transcription and DNA repair by recognizing RNA polymerase (RNAP) stalled at DNA lesions. Mediates ATP-dependent release of RNAP and its truncated transcript from the DNA, and recruitment of nucleotide excision repair machinery to the damaged site.</text>
</comment>
<dbReference type="Gene3D" id="3.90.1150.50">
    <property type="entry name" value="Transcription-repair-coupling factor, D7 domain"/>
    <property type="match status" value="1"/>
</dbReference>
<evidence type="ECO:0000256" key="8">
    <source>
        <dbReference type="ARBA" id="ARBA00023204"/>
    </source>
</evidence>
<keyword evidence="6 9" id="KW-0067">ATP-binding</keyword>
<dbReference type="Gene3D" id="3.40.50.11180">
    <property type="match status" value="1"/>
</dbReference>
<dbReference type="Gene3D" id="3.40.50.300">
    <property type="entry name" value="P-loop containing nucleotide triphosphate hydrolases"/>
    <property type="match status" value="2"/>
</dbReference>
<dbReference type="NCBIfam" id="TIGR00580">
    <property type="entry name" value="mfd"/>
    <property type="match status" value="1"/>
</dbReference>
<dbReference type="InterPro" id="IPR027417">
    <property type="entry name" value="P-loop_NTPase"/>
</dbReference>
<dbReference type="InterPro" id="IPR001650">
    <property type="entry name" value="Helicase_C-like"/>
</dbReference>
<dbReference type="Pfam" id="PF03461">
    <property type="entry name" value="TRCF"/>
    <property type="match status" value="1"/>
</dbReference>
<dbReference type="InterPro" id="IPR037235">
    <property type="entry name" value="TRCF-like_C_D7"/>
</dbReference>
<dbReference type="PROSITE" id="PS51194">
    <property type="entry name" value="HELICASE_CTER"/>
    <property type="match status" value="1"/>
</dbReference>
<evidence type="ECO:0000256" key="1">
    <source>
        <dbReference type="ARBA" id="ARBA00022490"/>
    </source>
</evidence>
<dbReference type="SUPFAM" id="SSF52540">
    <property type="entry name" value="P-loop containing nucleoside triphosphate hydrolases"/>
    <property type="match status" value="3"/>
</dbReference>
<dbReference type="AlphaFoldDB" id="A0A968KZP5"/>
<dbReference type="InterPro" id="IPR014001">
    <property type="entry name" value="Helicase_ATP-bd"/>
</dbReference>
<dbReference type="SUPFAM" id="SSF141259">
    <property type="entry name" value="CarD-like"/>
    <property type="match status" value="1"/>
</dbReference>
<dbReference type="GO" id="GO:0000716">
    <property type="term" value="P:transcription-coupled nucleotide-excision repair, DNA damage recognition"/>
    <property type="evidence" value="ECO:0007669"/>
    <property type="project" value="UniProtKB-UniRule"/>
</dbReference>
<proteinExistence type="inferred from homology"/>
<evidence type="ECO:0000259" key="11">
    <source>
        <dbReference type="PROSITE" id="PS51194"/>
    </source>
</evidence>
<dbReference type="SUPFAM" id="SSF143517">
    <property type="entry name" value="TRCF domain-like"/>
    <property type="match status" value="1"/>
</dbReference>
<dbReference type="EC" id="3.6.4.-" evidence="9"/>
<dbReference type="InterPro" id="IPR004576">
    <property type="entry name" value="Mfd"/>
</dbReference>
<protein>
    <recommendedName>
        <fullName evidence="9">Transcription-repair-coupling factor</fullName>
        <shortName evidence="9">TRCF</shortName>
        <ecNumber evidence="9">3.6.4.-</ecNumber>
    </recommendedName>
</protein>
<name>A0A968KZP5_9SPIO</name>
<keyword evidence="8 9" id="KW-0234">DNA repair</keyword>
<dbReference type="Gene3D" id="3.30.2060.10">
    <property type="entry name" value="Penicillin-binding protein 1b domain"/>
    <property type="match status" value="1"/>
</dbReference>